<keyword evidence="1" id="KW-1133">Transmembrane helix</keyword>
<evidence type="ECO:0000313" key="2">
    <source>
        <dbReference type="EMBL" id="GAA1795902.1"/>
    </source>
</evidence>
<dbReference type="Proteomes" id="UP001500218">
    <property type="component" value="Unassembled WGS sequence"/>
</dbReference>
<accession>A0ABN2LR81</accession>
<feature type="transmembrane region" description="Helical" evidence="1">
    <location>
        <begin position="36"/>
        <end position="59"/>
    </location>
</feature>
<name>A0ABN2LR81_9ACTN</name>
<comment type="caution">
    <text evidence="2">The sequence shown here is derived from an EMBL/GenBank/DDBJ whole genome shotgun (WGS) entry which is preliminary data.</text>
</comment>
<dbReference type="EMBL" id="BAAALT010000040">
    <property type="protein sequence ID" value="GAA1795902.1"/>
    <property type="molecule type" value="Genomic_DNA"/>
</dbReference>
<keyword evidence="1" id="KW-0812">Transmembrane</keyword>
<reference evidence="2 3" key="1">
    <citation type="journal article" date="2019" name="Int. J. Syst. Evol. Microbiol.">
        <title>The Global Catalogue of Microorganisms (GCM) 10K type strain sequencing project: providing services to taxonomists for standard genome sequencing and annotation.</title>
        <authorList>
            <consortium name="The Broad Institute Genomics Platform"/>
            <consortium name="The Broad Institute Genome Sequencing Center for Infectious Disease"/>
            <person name="Wu L."/>
            <person name="Ma J."/>
        </authorList>
    </citation>
    <scope>NUCLEOTIDE SEQUENCE [LARGE SCALE GENOMIC DNA]</scope>
    <source>
        <strain evidence="2 3">JCM 13250</strain>
    </source>
</reference>
<evidence type="ECO:0008006" key="4">
    <source>
        <dbReference type="Google" id="ProtNLM"/>
    </source>
</evidence>
<evidence type="ECO:0000313" key="3">
    <source>
        <dbReference type="Proteomes" id="UP001500218"/>
    </source>
</evidence>
<evidence type="ECO:0000256" key="1">
    <source>
        <dbReference type="SAM" id="Phobius"/>
    </source>
</evidence>
<organism evidence="2 3">
    <name type="scientific">Luedemannella flava</name>
    <dbReference type="NCBI Taxonomy" id="349316"/>
    <lineage>
        <taxon>Bacteria</taxon>
        <taxon>Bacillati</taxon>
        <taxon>Actinomycetota</taxon>
        <taxon>Actinomycetes</taxon>
        <taxon>Micromonosporales</taxon>
        <taxon>Micromonosporaceae</taxon>
        <taxon>Luedemannella</taxon>
    </lineage>
</organism>
<proteinExistence type="predicted"/>
<feature type="transmembrane region" description="Helical" evidence="1">
    <location>
        <begin position="71"/>
        <end position="88"/>
    </location>
</feature>
<keyword evidence="3" id="KW-1185">Reference proteome</keyword>
<sequence>MRALALVALAGFGAATWWRSSATATARAAVRGAGLAFAALALLGPVFYPWYALPALALLAVSTAPGRARDAVAGIATALAFLILPNGAGLAARTKLPGALLVTVGLAVAAWRRPRSRGPARGA</sequence>
<gene>
    <name evidence="2" type="ORF">GCM10009682_17080</name>
</gene>
<protein>
    <recommendedName>
        <fullName evidence="4">Glycosyltransferase RgtA/B/C/D-like domain-containing protein</fullName>
    </recommendedName>
</protein>
<keyword evidence="1" id="KW-0472">Membrane</keyword>